<name>A0ABR0JV19_9EURO</name>
<keyword evidence="2" id="KW-1185">Reference proteome</keyword>
<gene>
    <name evidence="1" type="ORF">LTR24_010080</name>
</gene>
<organism evidence="1 2">
    <name type="scientific">Lithohypha guttulata</name>
    <dbReference type="NCBI Taxonomy" id="1690604"/>
    <lineage>
        <taxon>Eukaryota</taxon>
        <taxon>Fungi</taxon>
        <taxon>Dikarya</taxon>
        <taxon>Ascomycota</taxon>
        <taxon>Pezizomycotina</taxon>
        <taxon>Eurotiomycetes</taxon>
        <taxon>Chaetothyriomycetidae</taxon>
        <taxon>Chaetothyriales</taxon>
        <taxon>Trichomeriaceae</taxon>
        <taxon>Lithohypha</taxon>
    </lineage>
</organism>
<evidence type="ECO:0000313" key="1">
    <source>
        <dbReference type="EMBL" id="KAK5074588.1"/>
    </source>
</evidence>
<protein>
    <submittedName>
        <fullName evidence="1">Uncharacterized protein</fullName>
    </submittedName>
</protein>
<evidence type="ECO:0000313" key="2">
    <source>
        <dbReference type="Proteomes" id="UP001345013"/>
    </source>
</evidence>
<reference evidence="1 2" key="1">
    <citation type="submission" date="2023-08" db="EMBL/GenBank/DDBJ databases">
        <title>Black Yeasts Isolated from many extreme environments.</title>
        <authorList>
            <person name="Coleine C."/>
            <person name="Stajich J.E."/>
            <person name="Selbmann L."/>
        </authorList>
    </citation>
    <scope>NUCLEOTIDE SEQUENCE [LARGE SCALE GENOMIC DNA]</scope>
    <source>
        <strain evidence="1 2">CCFEE 5885</strain>
    </source>
</reference>
<dbReference type="EMBL" id="JAVRRG010000272">
    <property type="protein sequence ID" value="KAK5074588.1"/>
    <property type="molecule type" value="Genomic_DNA"/>
</dbReference>
<sequence length="66" mass="6925">MATTMEALIAAAFCDGGEDALEKLLGTLGLDHEYLKQGRPSSSRRGQAIAVITAVHVLFPEAVLGL</sequence>
<proteinExistence type="predicted"/>
<dbReference type="Proteomes" id="UP001345013">
    <property type="component" value="Unassembled WGS sequence"/>
</dbReference>
<accession>A0ABR0JV19</accession>
<comment type="caution">
    <text evidence="1">The sequence shown here is derived from an EMBL/GenBank/DDBJ whole genome shotgun (WGS) entry which is preliminary data.</text>
</comment>